<sequence>MKMFLSRRVPGAYHEIGVRLQLSRPAPLPSLSAVFNRIPVPPTGRELPNPVLRLPELAAQYLSIQTGRVPEWDKDSAMEALRVQLQTLLEDSLKEKDNQRRHVQITVLVKFYASRFTQDAFPFVIMQRHLRKAGRHSEALQVQQDITSRGLCRRGKLHQSISEVEDMEVTPQESLMTYKRFMRREPDLLHAIVRKAGQADDSSTIVDAFCIDPDSFNNDQFVEVVHRVAAQLPTTHSGVLLEGVRKIFPEVWKRAKTLQSMPSAMIADLAAITSSIGDIGSLLHLTSNFVHPFHYSQPPLAGALADAFLHVNMLKEFLTLRERCGPALSLPVPKVLKAIVLIAESGASVDDLEREMASVRMSAPVACSAILAFAHARSGTTDTEQFQIAMQCVRTNVSHLPRHRASAVLFAKTLTMLPDCADELNRLVTRQGFQWNLRLRRTIRSIMTWTAVAQGDLVKADELMKQAIEEQETSPNAIRASFIRMSTVSAVMSALALKGDGEAISGLLAKSRELSLQPTASAQLARLVSAAVSGDTALFDDVHHQLTGQLNLTQQTTPTVLPTIDLHDSLVFDDSALSRTVFTRDAIGTACAAHADLLTRLLDVKLLFPD</sequence>
<dbReference type="Proteomes" id="UP000039324">
    <property type="component" value="Unassembled WGS sequence"/>
</dbReference>
<dbReference type="EMBL" id="CDSF01000122">
    <property type="protein sequence ID" value="CEP01975.1"/>
    <property type="molecule type" value="Genomic_DNA"/>
</dbReference>
<reference evidence="2 4" key="2">
    <citation type="submission" date="2018-03" db="EMBL/GenBank/DDBJ databases">
        <authorList>
            <person name="Fogelqvist J."/>
        </authorList>
    </citation>
    <scope>NUCLEOTIDE SEQUENCE [LARGE SCALE GENOMIC DNA]</scope>
</reference>
<evidence type="ECO:0000313" key="4">
    <source>
        <dbReference type="Proteomes" id="UP000290189"/>
    </source>
</evidence>
<evidence type="ECO:0000313" key="1">
    <source>
        <dbReference type="EMBL" id="CEP01975.1"/>
    </source>
</evidence>
<proteinExistence type="predicted"/>
<dbReference type="AlphaFoldDB" id="A0A0G4J323"/>
<accession>A0A0G4J323</accession>
<gene>
    <name evidence="1" type="ORF">PBRA_002240</name>
    <name evidence="2" type="ORF">PLBR_LOCUS6048</name>
</gene>
<geneLocation type="mitochondrion" evidence="2"/>
<organism evidence="1 3">
    <name type="scientific">Plasmodiophora brassicae</name>
    <name type="common">Clubroot disease agent</name>
    <dbReference type="NCBI Taxonomy" id="37360"/>
    <lineage>
        <taxon>Eukaryota</taxon>
        <taxon>Sar</taxon>
        <taxon>Rhizaria</taxon>
        <taxon>Endomyxa</taxon>
        <taxon>Phytomyxea</taxon>
        <taxon>Plasmodiophorida</taxon>
        <taxon>Plasmodiophoridae</taxon>
        <taxon>Plasmodiophora</taxon>
    </lineage>
</organism>
<dbReference type="EMBL" id="OVEO01000010">
    <property type="protein sequence ID" value="SPQ98833.1"/>
    <property type="molecule type" value="Genomic_DNA"/>
</dbReference>
<keyword evidence="3" id="KW-1185">Reference proteome</keyword>
<protein>
    <submittedName>
        <fullName evidence="1">Uncharacterized protein</fullName>
    </submittedName>
</protein>
<evidence type="ECO:0000313" key="3">
    <source>
        <dbReference type="Proteomes" id="UP000039324"/>
    </source>
</evidence>
<name>A0A0G4J323_PLABS</name>
<reference evidence="1 3" key="1">
    <citation type="submission" date="2015-02" db="EMBL/GenBank/DDBJ databases">
        <authorList>
            <person name="Chooi Y.-H."/>
        </authorList>
    </citation>
    <scope>NUCLEOTIDE SEQUENCE [LARGE SCALE GENOMIC DNA]</scope>
    <source>
        <strain evidence="1">E3</strain>
    </source>
</reference>
<evidence type="ECO:0000313" key="2">
    <source>
        <dbReference type="EMBL" id="SPQ98833.1"/>
    </source>
</evidence>
<keyword evidence="2" id="KW-0496">Mitochondrion</keyword>
<dbReference type="Proteomes" id="UP000290189">
    <property type="component" value="Unassembled WGS sequence"/>
</dbReference>